<evidence type="ECO:0000313" key="6">
    <source>
        <dbReference type="EMBL" id="UZD22756.1"/>
    </source>
</evidence>
<dbReference type="Gene3D" id="3.10.20.310">
    <property type="entry name" value="membrane protein fhac"/>
    <property type="match status" value="1"/>
</dbReference>
<evidence type="ECO:0000259" key="5">
    <source>
        <dbReference type="PROSITE" id="PS51635"/>
    </source>
</evidence>
<protein>
    <submittedName>
        <fullName evidence="6">Patatin-like phospholipase family protein</fullName>
    </submittedName>
</protein>
<evidence type="ECO:0000256" key="1">
    <source>
        <dbReference type="ARBA" id="ARBA00022801"/>
    </source>
</evidence>
<feature type="short sequence motif" description="DGA/G" evidence="4">
    <location>
        <begin position="213"/>
        <end position="215"/>
    </location>
</feature>
<accession>A0ABY6MJA8</accession>
<keyword evidence="7" id="KW-1185">Reference proteome</keyword>
<dbReference type="InterPro" id="IPR016035">
    <property type="entry name" value="Acyl_Trfase/lysoPLipase"/>
</dbReference>
<name>A0ABY6MJA8_9BACT</name>
<reference evidence="6" key="1">
    <citation type="submission" date="2022-10" db="EMBL/GenBank/DDBJ databases">
        <title>Algoriphagus sp. a novel bacteria isolate from halophytes salicornia europaea.</title>
        <authorList>
            <person name="Peng Y."/>
            <person name="Jiang L."/>
            <person name="Lee J."/>
        </authorList>
    </citation>
    <scope>NUCLEOTIDE SEQUENCE</scope>
    <source>
        <strain evidence="6">TR-M5</strain>
    </source>
</reference>
<dbReference type="InterPro" id="IPR043864">
    <property type="entry name" value="Omp85-like_dom"/>
</dbReference>
<dbReference type="PROSITE" id="PS51635">
    <property type="entry name" value="PNPLA"/>
    <property type="match status" value="1"/>
</dbReference>
<feature type="active site" description="Nucleophile" evidence="4">
    <location>
        <position position="69"/>
    </location>
</feature>
<dbReference type="SUPFAM" id="SSF52151">
    <property type="entry name" value="FabD/lysophospholipase-like"/>
    <property type="match status" value="1"/>
</dbReference>
<keyword evidence="1 4" id="KW-0378">Hydrolase</keyword>
<dbReference type="InterPro" id="IPR002641">
    <property type="entry name" value="PNPLA_dom"/>
</dbReference>
<dbReference type="Gene3D" id="3.40.1090.10">
    <property type="entry name" value="Cytosolic phospholipase A2 catalytic domain"/>
    <property type="match status" value="2"/>
</dbReference>
<dbReference type="Pfam" id="PF19143">
    <property type="entry name" value="Omp85_2"/>
    <property type="match status" value="2"/>
</dbReference>
<organism evidence="6 7">
    <name type="scientific">Algoriphagus halophytocola</name>
    <dbReference type="NCBI Taxonomy" id="2991499"/>
    <lineage>
        <taxon>Bacteria</taxon>
        <taxon>Pseudomonadati</taxon>
        <taxon>Bacteroidota</taxon>
        <taxon>Cytophagia</taxon>
        <taxon>Cytophagales</taxon>
        <taxon>Cyclobacteriaceae</taxon>
        <taxon>Algoriphagus</taxon>
    </lineage>
</organism>
<proteinExistence type="predicted"/>
<feature type="domain" description="PNPLA" evidence="5">
    <location>
        <begin position="36"/>
        <end position="226"/>
    </location>
</feature>
<keyword evidence="2 4" id="KW-0442">Lipid degradation</keyword>
<dbReference type="CDD" id="cd07205">
    <property type="entry name" value="Pat_PNPLA6_PNPLA7_NTE1_like"/>
    <property type="match status" value="1"/>
</dbReference>
<feature type="short sequence motif" description="GXGXXG" evidence="4">
    <location>
        <begin position="40"/>
        <end position="45"/>
    </location>
</feature>
<keyword evidence="3 4" id="KW-0443">Lipid metabolism</keyword>
<dbReference type="PROSITE" id="PS51257">
    <property type="entry name" value="PROKAR_LIPOPROTEIN"/>
    <property type="match status" value="1"/>
</dbReference>
<sequence length="779" mass="87800">MYRYLQALSILFLFFYSCDLFSQGLDSQEERPKIGLVLSGGGAKGIAHVGVLKSLEQAGIRPDYIVGTSMGAVVGGLYSLGYSADELEQIIQRIDWGLLISNRVDFKYIAFEEKEYYNRYLLEFPIVKGKIAFPSGLIQGQVLSDILHYYTWPANSYETFDDFPIPFRCVATDIRTGQPMIFDRGYLQDALRSSIAIPTVFSAFELDSTSVVDGGVVNNFPVDIVRGMGADVVIGVNVSDEDFKEVDDLGGFGGILMQIAMAPSLSITKENIEATDIYIKPDLEGYSTGSFSAYNEILELGKKTGEKYFAQFKALADSLERKDVIPGLSFQTDSIQINRIEILGNNLFSTDLIRSKMNINEGEYVTRDELETAVHGIYGMNGFYKVDYRLTPLGINSYEILVRIKEKPSTLLSTAIHYDNQFSAGILLNFTAREVLGHNSRTVVLADVSENPKFRFDYYKYTGTNKKFAFNLRANYLRQELPSYIEGKESDVQIGQNTRVEAQMISTNSLKQAFYIGGVFDASKSKYRFLSSSFDEVRNGRQTYFGGRFKYYRNSQNDRNYPTKGAEALLETTLHFKDWLNFKLNPGVDTIYLDTDEGELPISKEVFDSFIEELVPNSYLSTYGKYSKFIRISSKLQIRPELAAGLTLSSEESDKVFSDFFVGGYQNVRFNDTQFWGLNYAEVQTPNFIKFGAGIQYIPLNKIYLRAGANLLGYSDQVSFTDPEFFNKIYQQDSYFGYGLDISYQSILGPISAGIGGNNKDKALRSYISIGFSFNYSDR</sequence>
<dbReference type="Proteomes" id="UP001163156">
    <property type="component" value="Chromosome"/>
</dbReference>
<feature type="short sequence motif" description="GXSXG" evidence="4">
    <location>
        <begin position="67"/>
        <end position="71"/>
    </location>
</feature>
<dbReference type="PANTHER" id="PTHR14226">
    <property type="entry name" value="NEUROPATHY TARGET ESTERASE/SWISS CHEESE D.MELANOGASTER"/>
    <property type="match status" value="1"/>
</dbReference>
<dbReference type="RefSeq" id="WP_264809280.1">
    <property type="nucleotide sequence ID" value="NZ_CP110226.1"/>
</dbReference>
<dbReference type="PANTHER" id="PTHR14226:SF29">
    <property type="entry name" value="NEUROPATHY TARGET ESTERASE SWS"/>
    <property type="match status" value="1"/>
</dbReference>
<feature type="active site" description="Proton acceptor" evidence="4">
    <location>
        <position position="213"/>
    </location>
</feature>
<evidence type="ECO:0000256" key="3">
    <source>
        <dbReference type="ARBA" id="ARBA00023098"/>
    </source>
</evidence>
<evidence type="ECO:0000313" key="7">
    <source>
        <dbReference type="Proteomes" id="UP001163156"/>
    </source>
</evidence>
<dbReference type="InterPro" id="IPR050301">
    <property type="entry name" value="NTE"/>
</dbReference>
<dbReference type="EMBL" id="CP110226">
    <property type="protein sequence ID" value="UZD22756.1"/>
    <property type="molecule type" value="Genomic_DNA"/>
</dbReference>
<evidence type="ECO:0000256" key="4">
    <source>
        <dbReference type="PROSITE-ProRule" id="PRU01161"/>
    </source>
</evidence>
<gene>
    <name evidence="6" type="ORF">OM944_19155</name>
</gene>
<evidence type="ECO:0000256" key="2">
    <source>
        <dbReference type="ARBA" id="ARBA00022963"/>
    </source>
</evidence>
<dbReference type="Pfam" id="PF01734">
    <property type="entry name" value="Patatin"/>
    <property type="match status" value="1"/>
</dbReference>